<dbReference type="PANTHER" id="PTHR31811">
    <property type="entry name" value="TRNA A64-2'-O-RIBOSYLPHOSPHATE TRANSFERASE"/>
    <property type="match status" value="1"/>
</dbReference>
<dbReference type="InterPro" id="IPR033421">
    <property type="entry name" value="Rit1_DUSP-like"/>
</dbReference>
<gene>
    <name evidence="3" type="ORF">BT67DRAFT_415714</name>
</gene>
<dbReference type="AlphaFoldDB" id="A0AAN6US33"/>
<evidence type="ECO:0000313" key="4">
    <source>
        <dbReference type="Proteomes" id="UP001304895"/>
    </source>
</evidence>
<proteinExistence type="predicted"/>
<keyword evidence="3" id="KW-0808">Transferase</keyword>
<dbReference type="Pfam" id="PF04179">
    <property type="entry name" value="Init_tRNA_PT"/>
    <property type="match status" value="1"/>
</dbReference>
<sequence>MPAPTLAEVIFPEQANHNFSRILGDLKRSNLSITNRLGSIRHDASFVEDVAAALKLPLVANERCGSWYIDPARKAGSAYFKSTDGHTGQWKFSTRRLNLHLLELIGEHDGLVVFKMPDALSKTIPIWCAVLNRILFPAAPHHHQLFVPPSAVSASEASQIAARLPEFEAAFRALALDAAPLRARLTKPLRPVWTTPDDDGDAPAAGPVAAVAAAGFHPVVCCTSSRRVAGAEVAARGYIQGAGDDTENWAMGLTAGVFWRHAAELLGAAEGELPGLIAGFLEEEAQDAEAALGAGDCCVVSLLPRVTEQSVWAKSARHLEVGLGKSKAASRALRNSLPRICEFVSRFLNEPGTGDGKRVVVLCESGRELSVGVALAVYCWCFGASGDVRPDGDRESFNKTAIRVKLGQIMTALPDANPSRATLQSVNSYLMDWRK</sequence>
<dbReference type="PIRSF" id="PIRSF007747">
    <property type="entry name" value="Ribosyl_Ptfrase"/>
    <property type="match status" value="1"/>
</dbReference>
<dbReference type="GO" id="GO:0005737">
    <property type="term" value="C:cytoplasm"/>
    <property type="evidence" value="ECO:0007669"/>
    <property type="project" value="TreeGrafter"/>
</dbReference>
<dbReference type="InterPro" id="IPR033449">
    <property type="entry name" value="Rit1_N"/>
</dbReference>
<keyword evidence="4" id="KW-1185">Reference proteome</keyword>
<dbReference type="PANTHER" id="PTHR31811:SF0">
    <property type="entry name" value="TRNA A64-2'-O-RIBOSYLPHOSPHATE TRANSFERASE"/>
    <property type="match status" value="1"/>
</dbReference>
<evidence type="ECO:0000259" key="1">
    <source>
        <dbReference type="Pfam" id="PF04179"/>
    </source>
</evidence>
<evidence type="ECO:0000259" key="2">
    <source>
        <dbReference type="Pfam" id="PF17184"/>
    </source>
</evidence>
<dbReference type="GO" id="GO:0019988">
    <property type="term" value="P:charged-tRNA amino acid modification"/>
    <property type="evidence" value="ECO:0007669"/>
    <property type="project" value="InterPro"/>
</dbReference>
<organism evidence="3 4">
    <name type="scientific">Trichocladium antarcticum</name>
    <dbReference type="NCBI Taxonomy" id="1450529"/>
    <lineage>
        <taxon>Eukaryota</taxon>
        <taxon>Fungi</taxon>
        <taxon>Dikarya</taxon>
        <taxon>Ascomycota</taxon>
        <taxon>Pezizomycotina</taxon>
        <taxon>Sordariomycetes</taxon>
        <taxon>Sordariomycetidae</taxon>
        <taxon>Sordariales</taxon>
        <taxon>Chaetomiaceae</taxon>
        <taxon>Trichocladium</taxon>
    </lineage>
</organism>
<dbReference type="Pfam" id="PF17184">
    <property type="entry name" value="Rit1_C"/>
    <property type="match status" value="1"/>
</dbReference>
<feature type="domain" description="Rit1 DUSP-like" evidence="1">
    <location>
        <begin position="318"/>
        <end position="430"/>
    </location>
</feature>
<dbReference type="InterPro" id="IPR007306">
    <property type="entry name" value="Rit1"/>
</dbReference>
<accession>A0AAN6US33</accession>
<dbReference type="Gene3D" id="3.90.190.10">
    <property type="entry name" value="Protein tyrosine phosphatase superfamily"/>
    <property type="match status" value="1"/>
</dbReference>
<dbReference type="Proteomes" id="UP001304895">
    <property type="component" value="Unassembled WGS sequence"/>
</dbReference>
<name>A0AAN6US33_9PEZI</name>
<feature type="domain" description="Rit1 N-terminal" evidence="2">
    <location>
        <begin position="26"/>
        <end position="279"/>
    </location>
</feature>
<protein>
    <submittedName>
        <fullName evidence="3">Initiator tRNA phosphoribosyl transferase</fullName>
    </submittedName>
</protein>
<reference evidence="3" key="1">
    <citation type="journal article" date="2023" name="Mol. Phylogenet. Evol.">
        <title>Genome-scale phylogeny and comparative genomics of the fungal order Sordariales.</title>
        <authorList>
            <person name="Hensen N."/>
            <person name="Bonometti L."/>
            <person name="Westerberg I."/>
            <person name="Brannstrom I.O."/>
            <person name="Guillou S."/>
            <person name="Cros-Aarteil S."/>
            <person name="Calhoun S."/>
            <person name="Haridas S."/>
            <person name="Kuo A."/>
            <person name="Mondo S."/>
            <person name="Pangilinan J."/>
            <person name="Riley R."/>
            <person name="LaButti K."/>
            <person name="Andreopoulos B."/>
            <person name="Lipzen A."/>
            <person name="Chen C."/>
            <person name="Yan M."/>
            <person name="Daum C."/>
            <person name="Ng V."/>
            <person name="Clum A."/>
            <person name="Steindorff A."/>
            <person name="Ohm R.A."/>
            <person name="Martin F."/>
            <person name="Silar P."/>
            <person name="Natvig D.O."/>
            <person name="Lalanne C."/>
            <person name="Gautier V."/>
            <person name="Ament-Velasquez S.L."/>
            <person name="Kruys A."/>
            <person name="Hutchinson M.I."/>
            <person name="Powell A.J."/>
            <person name="Barry K."/>
            <person name="Miller A.N."/>
            <person name="Grigoriev I.V."/>
            <person name="Debuchy R."/>
            <person name="Gladieux P."/>
            <person name="Hiltunen Thoren M."/>
            <person name="Johannesson H."/>
        </authorList>
    </citation>
    <scope>NUCLEOTIDE SEQUENCE</scope>
    <source>
        <strain evidence="3">CBS 123565</strain>
    </source>
</reference>
<evidence type="ECO:0000313" key="3">
    <source>
        <dbReference type="EMBL" id="KAK4137875.1"/>
    </source>
</evidence>
<dbReference type="InterPro" id="IPR029021">
    <property type="entry name" value="Prot-tyrosine_phosphatase-like"/>
</dbReference>
<dbReference type="GO" id="GO:0043399">
    <property type="term" value="F:tRNA adenosine(64)-2'-O-ribosylphosphate transferase activity"/>
    <property type="evidence" value="ECO:0007669"/>
    <property type="project" value="InterPro"/>
</dbReference>
<comment type="caution">
    <text evidence="3">The sequence shown here is derived from an EMBL/GenBank/DDBJ whole genome shotgun (WGS) entry which is preliminary data.</text>
</comment>
<reference evidence="3" key="2">
    <citation type="submission" date="2023-05" db="EMBL/GenBank/DDBJ databases">
        <authorList>
            <consortium name="Lawrence Berkeley National Laboratory"/>
            <person name="Steindorff A."/>
            <person name="Hensen N."/>
            <person name="Bonometti L."/>
            <person name="Westerberg I."/>
            <person name="Brannstrom I.O."/>
            <person name="Guillou S."/>
            <person name="Cros-Aarteil S."/>
            <person name="Calhoun S."/>
            <person name="Haridas S."/>
            <person name="Kuo A."/>
            <person name="Mondo S."/>
            <person name="Pangilinan J."/>
            <person name="Riley R."/>
            <person name="Labutti K."/>
            <person name="Andreopoulos B."/>
            <person name="Lipzen A."/>
            <person name="Chen C."/>
            <person name="Yanf M."/>
            <person name="Daum C."/>
            <person name="Ng V."/>
            <person name="Clum A."/>
            <person name="Ohm R."/>
            <person name="Martin F."/>
            <person name="Silar P."/>
            <person name="Natvig D."/>
            <person name="Lalanne C."/>
            <person name="Gautier V."/>
            <person name="Ament-Velasquez S.L."/>
            <person name="Kruys A."/>
            <person name="Hutchinson M.I."/>
            <person name="Powell A.J."/>
            <person name="Barry K."/>
            <person name="Miller A.N."/>
            <person name="Grigoriev I.V."/>
            <person name="Debuchy R."/>
            <person name="Gladieux P."/>
            <person name="Thoren M.H."/>
            <person name="Johannesson H."/>
        </authorList>
    </citation>
    <scope>NUCLEOTIDE SEQUENCE</scope>
    <source>
        <strain evidence="3">CBS 123565</strain>
    </source>
</reference>
<dbReference type="EMBL" id="MU853402">
    <property type="protein sequence ID" value="KAK4137875.1"/>
    <property type="molecule type" value="Genomic_DNA"/>
</dbReference>